<keyword evidence="4" id="KW-0808">Transferase</keyword>
<dbReference type="InterPro" id="IPR001878">
    <property type="entry name" value="Znf_CCHC"/>
</dbReference>
<dbReference type="InterPro" id="IPR032567">
    <property type="entry name" value="RTL1-rel"/>
</dbReference>
<dbReference type="InterPro" id="IPR001969">
    <property type="entry name" value="Aspartic_peptidase_AS"/>
</dbReference>
<proteinExistence type="predicted"/>
<dbReference type="SMART" id="SM00343">
    <property type="entry name" value="ZnF_C2HC"/>
    <property type="match status" value="1"/>
</dbReference>
<keyword evidence="1" id="KW-0862">Zinc</keyword>
<gene>
    <name evidence="4" type="ORF">Tco_0678453</name>
</gene>
<reference evidence="4" key="2">
    <citation type="submission" date="2022-01" db="EMBL/GenBank/DDBJ databases">
        <authorList>
            <person name="Yamashiro T."/>
            <person name="Shiraishi A."/>
            <person name="Satake H."/>
            <person name="Nakayama K."/>
        </authorList>
    </citation>
    <scope>NUCLEOTIDE SEQUENCE</scope>
</reference>
<feature type="compositionally biased region" description="Basic and acidic residues" evidence="2">
    <location>
        <begin position="160"/>
        <end position="171"/>
    </location>
</feature>
<keyword evidence="5" id="KW-1185">Reference proteome</keyword>
<dbReference type="Proteomes" id="UP001151760">
    <property type="component" value="Unassembled WGS sequence"/>
</dbReference>
<evidence type="ECO:0000256" key="1">
    <source>
        <dbReference type="PROSITE-ProRule" id="PRU00047"/>
    </source>
</evidence>
<evidence type="ECO:0000313" key="5">
    <source>
        <dbReference type="Proteomes" id="UP001151760"/>
    </source>
</evidence>
<dbReference type="Pfam" id="PF00098">
    <property type="entry name" value="zf-CCHC"/>
    <property type="match status" value="1"/>
</dbReference>
<feature type="region of interest" description="Disordered" evidence="2">
    <location>
        <begin position="160"/>
        <end position="197"/>
    </location>
</feature>
<feature type="domain" description="CCHC-type" evidence="3">
    <location>
        <begin position="200"/>
        <end position="215"/>
    </location>
</feature>
<sequence length="308" mass="33768">MAPKRTTRSTPAATTTTTTTVTDTQLKALINQGVANALAARDADRSQNGQDSHDSGTGVRRQAPLARECTYPDFMKCKPLYFKGTEGVFELTQWFERMETNSNVEIVGHGVAYAMTWTNLKKKMTDKYCPRGEINLKVKGTDVDAIEIATELMDKKIRTFAERQRSSEKKPYGGSKPLSTANANTANNQRGTGAGQKPTCYECGAQGHFKRDCPKLKNNNRGNQGGNDNAPAKVYAVGHAGTNPDSNVVTGTFLLNNRYAFVLFDTGADRSFVSTTFSSQIDITPSTLDHYYDVELADRRIIGLNAII</sequence>
<dbReference type="Gene3D" id="4.10.60.10">
    <property type="entry name" value="Zinc finger, CCHC-type"/>
    <property type="match status" value="1"/>
</dbReference>
<feature type="region of interest" description="Disordered" evidence="2">
    <location>
        <begin position="39"/>
        <end position="61"/>
    </location>
</feature>
<name>A0ABQ4XF29_9ASTR</name>
<evidence type="ECO:0000313" key="4">
    <source>
        <dbReference type="EMBL" id="GJS63889.1"/>
    </source>
</evidence>
<keyword evidence="1" id="KW-0479">Metal-binding</keyword>
<protein>
    <submittedName>
        <fullName evidence="4">Reverse transcriptase domain-containing protein</fullName>
    </submittedName>
</protein>
<dbReference type="EMBL" id="BQNB010009464">
    <property type="protein sequence ID" value="GJS63889.1"/>
    <property type="molecule type" value="Genomic_DNA"/>
</dbReference>
<dbReference type="PANTHER" id="PTHR15503:SF42">
    <property type="entry name" value="ZINC FINGER, CCHC-TYPE, RETROTRANSPOSON GAG DOMAIN, ASPARTIC PEPTIDASE DOMAIN PROTEIN-RELATED"/>
    <property type="match status" value="1"/>
</dbReference>
<dbReference type="SUPFAM" id="SSF57756">
    <property type="entry name" value="Retrovirus zinc finger-like domains"/>
    <property type="match status" value="1"/>
</dbReference>
<accession>A0ABQ4XF29</accession>
<dbReference type="PROSITE" id="PS00141">
    <property type="entry name" value="ASP_PROTEASE"/>
    <property type="match status" value="1"/>
</dbReference>
<organism evidence="4 5">
    <name type="scientific">Tanacetum coccineum</name>
    <dbReference type="NCBI Taxonomy" id="301880"/>
    <lineage>
        <taxon>Eukaryota</taxon>
        <taxon>Viridiplantae</taxon>
        <taxon>Streptophyta</taxon>
        <taxon>Embryophyta</taxon>
        <taxon>Tracheophyta</taxon>
        <taxon>Spermatophyta</taxon>
        <taxon>Magnoliopsida</taxon>
        <taxon>eudicotyledons</taxon>
        <taxon>Gunneridae</taxon>
        <taxon>Pentapetalae</taxon>
        <taxon>asterids</taxon>
        <taxon>campanulids</taxon>
        <taxon>Asterales</taxon>
        <taxon>Asteraceae</taxon>
        <taxon>Asteroideae</taxon>
        <taxon>Anthemideae</taxon>
        <taxon>Anthemidinae</taxon>
        <taxon>Tanacetum</taxon>
    </lineage>
</organism>
<evidence type="ECO:0000256" key="2">
    <source>
        <dbReference type="SAM" id="MobiDB-lite"/>
    </source>
</evidence>
<evidence type="ECO:0000259" key="3">
    <source>
        <dbReference type="PROSITE" id="PS50158"/>
    </source>
</evidence>
<comment type="caution">
    <text evidence="4">The sequence shown here is derived from an EMBL/GenBank/DDBJ whole genome shotgun (WGS) entry which is preliminary data.</text>
</comment>
<feature type="compositionally biased region" description="Polar residues" evidence="2">
    <location>
        <begin position="177"/>
        <end position="191"/>
    </location>
</feature>
<keyword evidence="4" id="KW-0695">RNA-directed DNA polymerase</keyword>
<dbReference type="PANTHER" id="PTHR15503">
    <property type="entry name" value="LDOC1 RELATED"/>
    <property type="match status" value="1"/>
</dbReference>
<keyword evidence="1" id="KW-0863">Zinc-finger</keyword>
<dbReference type="PROSITE" id="PS50158">
    <property type="entry name" value="ZF_CCHC"/>
    <property type="match status" value="1"/>
</dbReference>
<keyword evidence="4" id="KW-0548">Nucleotidyltransferase</keyword>
<dbReference type="GO" id="GO:0003964">
    <property type="term" value="F:RNA-directed DNA polymerase activity"/>
    <property type="evidence" value="ECO:0007669"/>
    <property type="project" value="UniProtKB-KW"/>
</dbReference>
<reference evidence="4" key="1">
    <citation type="journal article" date="2022" name="Int. J. Mol. Sci.">
        <title>Draft Genome of Tanacetum Coccineum: Genomic Comparison of Closely Related Tanacetum-Family Plants.</title>
        <authorList>
            <person name="Yamashiro T."/>
            <person name="Shiraishi A."/>
            <person name="Nakayama K."/>
            <person name="Satake H."/>
        </authorList>
    </citation>
    <scope>NUCLEOTIDE SEQUENCE</scope>
</reference>
<dbReference type="Pfam" id="PF08284">
    <property type="entry name" value="RVP_2"/>
    <property type="match status" value="1"/>
</dbReference>
<dbReference type="InterPro" id="IPR036875">
    <property type="entry name" value="Znf_CCHC_sf"/>
</dbReference>